<evidence type="ECO:0000313" key="13">
    <source>
        <dbReference type="EMBL" id="KAK3041552.1"/>
    </source>
</evidence>
<dbReference type="PROSITE" id="PS50071">
    <property type="entry name" value="HOMEOBOX_2"/>
    <property type="match status" value="1"/>
</dbReference>
<dbReference type="Proteomes" id="UP001188597">
    <property type="component" value="Unassembled WGS sequence"/>
</dbReference>
<sequence length="304" mass="32443">MKKKGAGVGFAASSCATSSSTSARTSDDALNPNSVPSPTLSSPPAATLASAPALPLPDVTYSSTSAAGPHSSSFFGGSESANLVEGSVSGSVFSPHSSVGGFGGVSDSSFLRVNGGLGGKGSPEEVDEMAVESLSCGFNQSRQVRKVKMYGDCQVLSSMGGNGVSSDSLFSSPIPNSNFSFMANLPFNVFPPVIPKEESGLLRGKDEMESGSGSEHIEGLSGNEQEAEQQPPKKKRYHRHTARQIQEMEALFKECPHPDDKQRMKLSQDLDLKPRQVKFWFQNRRTQMKVHKSIQHHLTLPELH</sequence>
<feature type="region of interest" description="Disordered" evidence="11">
    <location>
        <begin position="1"/>
        <end position="51"/>
    </location>
</feature>
<protein>
    <recommendedName>
        <fullName evidence="12">Homeobox domain-containing protein</fullName>
    </recommendedName>
</protein>
<evidence type="ECO:0000256" key="11">
    <source>
        <dbReference type="SAM" id="MobiDB-lite"/>
    </source>
</evidence>
<evidence type="ECO:0000256" key="4">
    <source>
        <dbReference type="ARBA" id="ARBA00023054"/>
    </source>
</evidence>
<dbReference type="Gene3D" id="1.10.10.60">
    <property type="entry name" value="Homeodomain-like"/>
    <property type="match status" value="1"/>
</dbReference>
<dbReference type="SMART" id="SM00389">
    <property type="entry name" value="HOX"/>
    <property type="match status" value="1"/>
</dbReference>
<comment type="caution">
    <text evidence="13">The sequence shown here is derived from an EMBL/GenBank/DDBJ whole genome shotgun (WGS) entry which is preliminary data.</text>
</comment>
<organism evidence="13 14">
    <name type="scientific">Escallonia herrerae</name>
    <dbReference type="NCBI Taxonomy" id="1293975"/>
    <lineage>
        <taxon>Eukaryota</taxon>
        <taxon>Viridiplantae</taxon>
        <taxon>Streptophyta</taxon>
        <taxon>Embryophyta</taxon>
        <taxon>Tracheophyta</taxon>
        <taxon>Spermatophyta</taxon>
        <taxon>Magnoliopsida</taxon>
        <taxon>eudicotyledons</taxon>
        <taxon>Gunneridae</taxon>
        <taxon>Pentapetalae</taxon>
        <taxon>asterids</taxon>
        <taxon>campanulids</taxon>
        <taxon>Escalloniales</taxon>
        <taxon>Escalloniaceae</taxon>
        <taxon>Escallonia</taxon>
    </lineage>
</organism>
<feature type="compositionally biased region" description="Low complexity" evidence="11">
    <location>
        <begin position="11"/>
        <end position="51"/>
    </location>
</feature>
<accession>A0AA89BLU2</accession>
<dbReference type="PANTHER" id="PTHR45654:SF11">
    <property type="entry name" value="HOMEOBOX-LEUCINE ZIPPER PROTEIN HDG5"/>
    <property type="match status" value="1"/>
</dbReference>
<evidence type="ECO:0000256" key="7">
    <source>
        <dbReference type="ARBA" id="ARBA00023163"/>
    </source>
</evidence>
<comment type="similarity">
    <text evidence="2">Belongs to the HD-ZIP homeobox family. Class IV subfamily.</text>
</comment>
<evidence type="ECO:0000256" key="2">
    <source>
        <dbReference type="ARBA" id="ARBA00006789"/>
    </source>
</evidence>
<evidence type="ECO:0000256" key="5">
    <source>
        <dbReference type="ARBA" id="ARBA00023125"/>
    </source>
</evidence>
<dbReference type="SUPFAM" id="SSF46689">
    <property type="entry name" value="Homeodomain-like"/>
    <property type="match status" value="1"/>
</dbReference>
<dbReference type="CDD" id="cd00086">
    <property type="entry name" value="homeodomain"/>
    <property type="match status" value="1"/>
</dbReference>
<reference evidence="13" key="1">
    <citation type="submission" date="2022-12" db="EMBL/GenBank/DDBJ databases">
        <title>Draft genome assemblies for two species of Escallonia (Escalloniales).</title>
        <authorList>
            <person name="Chanderbali A."/>
            <person name="Dervinis C."/>
            <person name="Anghel I."/>
            <person name="Soltis D."/>
            <person name="Soltis P."/>
            <person name="Zapata F."/>
        </authorList>
    </citation>
    <scope>NUCLEOTIDE SEQUENCE</scope>
    <source>
        <strain evidence="13">UCBG64.0493</strain>
        <tissue evidence="13">Leaf</tissue>
    </source>
</reference>
<keyword evidence="7" id="KW-0804">Transcription</keyword>
<evidence type="ECO:0000259" key="12">
    <source>
        <dbReference type="PROSITE" id="PS50071"/>
    </source>
</evidence>
<keyword evidence="14" id="KW-1185">Reference proteome</keyword>
<evidence type="ECO:0000256" key="1">
    <source>
        <dbReference type="ARBA" id="ARBA00004123"/>
    </source>
</evidence>
<dbReference type="InterPro" id="IPR009057">
    <property type="entry name" value="Homeodomain-like_sf"/>
</dbReference>
<evidence type="ECO:0000256" key="3">
    <source>
        <dbReference type="ARBA" id="ARBA00023015"/>
    </source>
</evidence>
<dbReference type="GO" id="GO:0000981">
    <property type="term" value="F:DNA-binding transcription factor activity, RNA polymerase II-specific"/>
    <property type="evidence" value="ECO:0007669"/>
    <property type="project" value="InterPro"/>
</dbReference>
<evidence type="ECO:0000256" key="6">
    <source>
        <dbReference type="ARBA" id="ARBA00023155"/>
    </source>
</evidence>
<evidence type="ECO:0000256" key="9">
    <source>
        <dbReference type="PROSITE-ProRule" id="PRU00108"/>
    </source>
</evidence>
<name>A0AA89BLU2_9ASTE</name>
<dbReference type="PANTHER" id="PTHR45654">
    <property type="entry name" value="HOMEOBOX-LEUCINE ZIPPER PROTEIN MERISTEM L1"/>
    <property type="match status" value="1"/>
</dbReference>
<feature type="domain" description="Homeobox" evidence="12">
    <location>
        <begin position="231"/>
        <end position="291"/>
    </location>
</feature>
<keyword evidence="8 9" id="KW-0539">Nucleus</keyword>
<dbReference type="InterPro" id="IPR042160">
    <property type="entry name" value="HD-Zip_IV"/>
</dbReference>
<dbReference type="InterPro" id="IPR001356">
    <property type="entry name" value="HD"/>
</dbReference>
<feature type="DNA-binding region" description="Homeobox" evidence="9">
    <location>
        <begin position="233"/>
        <end position="292"/>
    </location>
</feature>
<keyword evidence="6 9" id="KW-0371">Homeobox</keyword>
<dbReference type="EMBL" id="JAVXUP010000031">
    <property type="protein sequence ID" value="KAK3041552.1"/>
    <property type="molecule type" value="Genomic_DNA"/>
</dbReference>
<dbReference type="AlphaFoldDB" id="A0AA89BLU2"/>
<dbReference type="PROSITE" id="PS51257">
    <property type="entry name" value="PROKAR_LIPOPROTEIN"/>
    <property type="match status" value="1"/>
</dbReference>
<keyword evidence="5 9" id="KW-0238">DNA-binding</keyword>
<proteinExistence type="inferred from homology"/>
<evidence type="ECO:0000313" key="14">
    <source>
        <dbReference type="Proteomes" id="UP001188597"/>
    </source>
</evidence>
<dbReference type="GO" id="GO:0003677">
    <property type="term" value="F:DNA binding"/>
    <property type="evidence" value="ECO:0007669"/>
    <property type="project" value="UniProtKB-UniRule"/>
</dbReference>
<dbReference type="FunFam" id="1.10.10.60:FF:000229">
    <property type="entry name" value="Homeobox-leucine zipper protein HDG1"/>
    <property type="match status" value="1"/>
</dbReference>
<keyword evidence="4" id="KW-0175">Coiled coil</keyword>
<dbReference type="GO" id="GO:0005634">
    <property type="term" value="C:nucleus"/>
    <property type="evidence" value="ECO:0007669"/>
    <property type="project" value="UniProtKB-SubCell"/>
</dbReference>
<dbReference type="Pfam" id="PF00046">
    <property type="entry name" value="Homeodomain"/>
    <property type="match status" value="1"/>
</dbReference>
<dbReference type="PROSITE" id="PS00027">
    <property type="entry name" value="HOMEOBOX_1"/>
    <property type="match status" value="1"/>
</dbReference>
<comment type="subcellular location">
    <subcellularLocation>
        <location evidence="1 9 10">Nucleus</location>
    </subcellularLocation>
</comment>
<feature type="region of interest" description="Disordered" evidence="11">
    <location>
        <begin position="203"/>
        <end position="240"/>
    </location>
</feature>
<keyword evidence="3" id="KW-0805">Transcription regulation</keyword>
<gene>
    <name evidence="13" type="ORF">RJ639_000686</name>
</gene>
<evidence type="ECO:0000256" key="8">
    <source>
        <dbReference type="ARBA" id="ARBA00023242"/>
    </source>
</evidence>
<evidence type="ECO:0000256" key="10">
    <source>
        <dbReference type="RuleBase" id="RU000682"/>
    </source>
</evidence>
<dbReference type="InterPro" id="IPR017970">
    <property type="entry name" value="Homeobox_CS"/>
</dbReference>